<keyword evidence="3" id="KW-1185">Reference proteome</keyword>
<proteinExistence type="predicted"/>
<dbReference type="GO" id="GO:0009277">
    <property type="term" value="C:fungal-type cell wall"/>
    <property type="evidence" value="ECO:0007669"/>
    <property type="project" value="TreeGrafter"/>
</dbReference>
<dbReference type="InterPro" id="IPR053183">
    <property type="entry name" value="ASL1"/>
</dbReference>
<reference evidence="3" key="1">
    <citation type="journal article" date="2020" name="Stud. Mycol.">
        <title>101 Dothideomycetes genomes: A test case for predicting lifestyles and emergence of pathogens.</title>
        <authorList>
            <person name="Haridas S."/>
            <person name="Albert R."/>
            <person name="Binder M."/>
            <person name="Bloem J."/>
            <person name="LaButti K."/>
            <person name="Salamov A."/>
            <person name="Andreopoulos B."/>
            <person name="Baker S."/>
            <person name="Barry K."/>
            <person name="Bills G."/>
            <person name="Bluhm B."/>
            <person name="Cannon C."/>
            <person name="Castanera R."/>
            <person name="Culley D."/>
            <person name="Daum C."/>
            <person name="Ezra D."/>
            <person name="Gonzalez J."/>
            <person name="Henrissat B."/>
            <person name="Kuo A."/>
            <person name="Liang C."/>
            <person name="Lipzen A."/>
            <person name="Lutzoni F."/>
            <person name="Magnuson J."/>
            <person name="Mondo S."/>
            <person name="Nolan M."/>
            <person name="Ohm R."/>
            <person name="Pangilinan J."/>
            <person name="Park H.-J."/>
            <person name="Ramirez L."/>
            <person name="Alfaro M."/>
            <person name="Sun H."/>
            <person name="Tritt A."/>
            <person name="Yoshinaga Y."/>
            <person name="Zwiers L.-H."/>
            <person name="Turgeon B."/>
            <person name="Goodwin S."/>
            <person name="Spatafora J."/>
            <person name="Crous P."/>
            <person name="Grigoriev I."/>
        </authorList>
    </citation>
    <scope>NUCLEOTIDE SEQUENCE [LARGE SCALE GENOMIC DNA]</scope>
    <source>
        <strain evidence="3">CBS 304.66</strain>
    </source>
</reference>
<dbReference type="PANTHER" id="PTHR34154">
    <property type="entry name" value="ALKALI-SENSITIVE LINKAGE PROTEIN 1"/>
    <property type="match status" value="1"/>
</dbReference>
<dbReference type="PANTHER" id="PTHR34154:SF13">
    <property type="entry name" value="ASL1-LIKE GLYCOSYL HYDROLASE CATALYTIC DOMAIN-CONTAINING PROTEIN"/>
    <property type="match status" value="1"/>
</dbReference>
<comment type="caution">
    <text evidence="2">The sequence shown here is derived from an EMBL/GenBank/DDBJ whole genome shotgun (WGS) entry which is preliminary data.</text>
</comment>
<name>A0A9P4TPL6_9PLEO</name>
<feature type="domain" description="Asl1-like glycosyl hydrolase catalytic" evidence="1">
    <location>
        <begin position="1"/>
        <end position="215"/>
    </location>
</feature>
<dbReference type="Gene3D" id="3.20.20.80">
    <property type="entry name" value="Glycosidases"/>
    <property type="match status" value="1"/>
</dbReference>
<sequence>KFSFAYNWASVGGDSLPEGVKYVPMMHRPSEATPEQWLQNVDKAVAAGTDTVMGFNEPDHLDQANLSPDAACSKWKEYMNPIASSHPDVTILGPSVTNGGGEMGLTWLDNFNKICGSGATWHAANIHFYDIYDGAVERFKTHVEKAAAMFGKKVWVTEFGLNPGATSEQAADFLKQVMEYMDGSDVVQGYSYFMVGTGENQLNTAGGLSITGEVYNS</sequence>
<dbReference type="SUPFAM" id="SSF51445">
    <property type="entry name" value="(Trans)glycosidases"/>
    <property type="match status" value="1"/>
</dbReference>
<dbReference type="EMBL" id="ML986583">
    <property type="protein sequence ID" value="KAF2269153.1"/>
    <property type="molecule type" value="Genomic_DNA"/>
</dbReference>
<gene>
    <name evidence="2" type="ORF">CC78DRAFT_453720</name>
</gene>
<accession>A0A9P4TPL6</accession>
<dbReference type="Pfam" id="PF11790">
    <property type="entry name" value="Glyco_hydro_cc"/>
    <property type="match status" value="1"/>
</dbReference>
<dbReference type="InterPro" id="IPR017853">
    <property type="entry name" value="GH"/>
</dbReference>
<dbReference type="Proteomes" id="UP000800093">
    <property type="component" value="Unassembled WGS sequence"/>
</dbReference>
<evidence type="ECO:0000313" key="2">
    <source>
        <dbReference type="EMBL" id="KAF2269153.1"/>
    </source>
</evidence>
<evidence type="ECO:0000313" key="3">
    <source>
        <dbReference type="Proteomes" id="UP000800093"/>
    </source>
</evidence>
<dbReference type="AlphaFoldDB" id="A0A9P4TPL6"/>
<feature type="non-terminal residue" evidence="2">
    <location>
        <position position="1"/>
    </location>
</feature>
<evidence type="ECO:0000259" key="1">
    <source>
        <dbReference type="Pfam" id="PF11790"/>
    </source>
</evidence>
<protein>
    <recommendedName>
        <fullName evidence="1">Asl1-like glycosyl hydrolase catalytic domain-containing protein</fullName>
    </recommendedName>
</protein>
<dbReference type="InterPro" id="IPR024655">
    <property type="entry name" value="Asl1_glyco_hydro_catalytic"/>
</dbReference>
<organism evidence="2 3">
    <name type="scientific">Lojkania enalia</name>
    <dbReference type="NCBI Taxonomy" id="147567"/>
    <lineage>
        <taxon>Eukaryota</taxon>
        <taxon>Fungi</taxon>
        <taxon>Dikarya</taxon>
        <taxon>Ascomycota</taxon>
        <taxon>Pezizomycotina</taxon>
        <taxon>Dothideomycetes</taxon>
        <taxon>Pleosporomycetidae</taxon>
        <taxon>Pleosporales</taxon>
        <taxon>Pleosporales incertae sedis</taxon>
        <taxon>Lojkania</taxon>
    </lineage>
</organism>
<dbReference type="GO" id="GO:0071966">
    <property type="term" value="P:fungal-type cell wall polysaccharide metabolic process"/>
    <property type="evidence" value="ECO:0007669"/>
    <property type="project" value="TreeGrafter"/>
</dbReference>
<dbReference type="OrthoDB" id="43654at2759"/>